<sequence length="679" mass="77912">MDPAVYQHAYDLWSKVDLTVLQKQLDKDVIEIKEKETLSLESRKLLASETKKFKKLDIDEKLSQINKIIKQYQQEVDSLTKRSKNSEVILLDVYAKIAEAPDPKSLLRDSAVKLSKVDDTKVLQERIDTLEDKLAKYADYDTLKSRLLDLEQKSAETLVKRVSAKEQELNKTWEEKQRNWNGREDELVKQIEILRSSNEALEKKLSNGAPMAGNIETATAKFTNSSEYNILAQELEASQTRIFQLEKRNEELSGSLARATSEVEQELQLQAKDSKIMKLESENALLIASSDRNRKMHSKESTEIESQLKSLRAETDSYKSEITTLRMKLANFSDYNQLKQDLSALKRIEFGAEDDEEDGSQNHNGNEQLAGNGQIKMEASLVSANKRLQRNLAELRGKYAENEEEDRKLKTELMALKEKVNQLESSNKKLEMDLDKIEEVDLKFNDTASMMSGVTRQMNNRGGKLSPTSSIIGIPEEMEGPSIMGNNTILPIITKQRDRLRQRNSELEREMKRYGIDKKKIMNELTKLKNDNNGLYERIRYLSRNSNNNSKNNKNNLSNSDSNGSSHANINNNGNNDLISRLDAESQYSQVYEDSLNPLAKFKENEIEYYRKNRLSIWEKLFSSFAKIVLSNKVTRMLFLFYCVGLHCLIFMMSMYVINLSGYMTPEVGIKQSSNANLR</sequence>
<dbReference type="PANTHER" id="PTHR14043:SF2">
    <property type="entry name" value="HOMEOBOX PROTEIN CUT"/>
    <property type="match status" value="1"/>
</dbReference>
<organism evidence="15 16">
    <name type="scientific">Zygotorulaspora mrakii</name>
    <name type="common">Zygosaccharomyces mrakii</name>
    <dbReference type="NCBI Taxonomy" id="42260"/>
    <lineage>
        <taxon>Eukaryota</taxon>
        <taxon>Fungi</taxon>
        <taxon>Dikarya</taxon>
        <taxon>Ascomycota</taxon>
        <taxon>Saccharomycotina</taxon>
        <taxon>Saccharomycetes</taxon>
        <taxon>Saccharomycetales</taxon>
        <taxon>Saccharomycetaceae</taxon>
        <taxon>Zygotorulaspora</taxon>
    </lineage>
</organism>
<dbReference type="Pfam" id="PF25398">
    <property type="entry name" value="CUX1_N"/>
    <property type="match status" value="1"/>
</dbReference>
<feature type="coiled-coil region" evidence="10">
    <location>
        <begin position="55"/>
        <end position="89"/>
    </location>
</feature>
<dbReference type="KEGG" id="zmk:HG535_0H03570"/>
<dbReference type="RefSeq" id="XP_037146755.1">
    <property type="nucleotide sequence ID" value="XM_037290860.1"/>
</dbReference>
<evidence type="ECO:0000259" key="13">
    <source>
        <dbReference type="Pfam" id="PF08172"/>
    </source>
</evidence>
<reference evidence="15 16" key="1">
    <citation type="submission" date="2020-07" db="EMBL/GenBank/DDBJ databases">
        <title>The yeast mating-type switching endonuclease HO is a domesticated member of an unorthodox homing genetic element family.</title>
        <authorList>
            <person name="Coughlan A.Y."/>
            <person name="Lombardi L."/>
            <person name="Braun-Galleani S."/>
            <person name="Martos A.R."/>
            <person name="Galeote V."/>
            <person name="Bigey F."/>
            <person name="Dequin S."/>
            <person name="Byrne K.P."/>
            <person name="Wolfe K.H."/>
        </authorList>
    </citation>
    <scope>NUCLEOTIDE SEQUENCE [LARGE SCALE GENOMIC DNA]</scope>
    <source>
        <strain evidence="15 16">NRRL Y-6702</strain>
    </source>
</reference>
<feature type="region of interest" description="Disordered" evidence="11">
    <location>
        <begin position="544"/>
        <end position="572"/>
    </location>
</feature>
<evidence type="ECO:0000259" key="14">
    <source>
        <dbReference type="Pfam" id="PF25398"/>
    </source>
</evidence>
<comment type="similarity">
    <text evidence="2">Belongs to the CASP family.</text>
</comment>
<keyword evidence="5 12" id="KW-0812">Transmembrane</keyword>
<dbReference type="Pfam" id="PF08172">
    <property type="entry name" value="CASP_C"/>
    <property type="match status" value="1"/>
</dbReference>
<evidence type="ECO:0000313" key="16">
    <source>
        <dbReference type="Proteomes" id="UP000509704"/>
    </source>
</evidence>
<feature type="transmembrane region" description="Helical" evidence="12">
    <location>
        <begin position="637"/>
        <end position="658"/>
    </location>
</feature>
<feature type="coiled-coil region" evidence="10">
    <location>
        <begin position="490"/>
        <end position="538"/>
    </location>
</feature>
<dbReference type="PANTHER" id="PTHR14043">
    <property type="entry name" value="CCAAT DISPLACEMENT PROTEIN-RELATED"/>
    <property type="match status" value="1"/>
</dbReference>
<keyword evidence="9 12" id="KW-0472">Membrane</keyword>
<evidence type="ECO:0000256" key="4">
    <source>
        <dbReference type="ARBA" id="ARBA00022448"/>
    </source>
</evidence>
<evidence type="ECO:0000256" key="7">
    <source>
        <dbReference type="ARBA" id="ARBA00023034"/>
    </source>
</evidence>
<evidence type="ECO:0000313" key="15">
    <source>
        <dbReference type="EMBL" id="QLG75030.1"/>
    </source>
</evidence>
<protein>
    <recommendedName>
        <fullName evidence="3">Protein CASP</fullName>
    </recommendedName>
</protein>
<keyword evidence="8 10" id="KW-0175">Coiled coil</keyword>
<evidence type="ECO:0000256" key="12">
    <source>
        <dbReference type="SAM" id="Phobius"/>
    </source>
</evidence>
<dbReference type="OrthoDB" id="10257567at2759"/>
<feature type="region of interest" description="Disordered" evidence="11">
    <location>
        <begin position="292"/>
        <end position="311"/>
    </location>
</feature>
<dbReference type="InterPro" id="IPR012955">
    <property type="entry name" value="CASP_C"/>
</dbReference>
<evidence type="ECO:0000256" key="6">
    <source>
        <dbReference type="ARBA" id="ARBA00022989"/>
    </source>
</evidence>
<feature type="coiled-coil region" evidence="10">
    <location>
        <begin position="378"/>
        <end position="440"/>
    </location>
</feature>
<accession>A0A7H9B9A2</accession>
<keyword evidence="4" id="KW-0813">Transport</keyword>
<evidence type="ECO:0000256" key="9">
    <source>
        <dbReference type="ARBA" id="ARBA00023136"/>
    </source>
</evidence>
<dbReference type="GO" id="GO:0006891">
    <property type="term" value="P:intra-Golgi vesicle-mediated transport"/>
    <property type="evidence" value="ECO:0007669"/>
    <property type="project" value="InterPro"/>
</dbReference>
<keyword evidence="7" id="KW-0333">Golgi apparatus</keyword>
<proteinExistence type="inferred from homology"/>
<dbReference type="AlphaFoldDB" id="A0A7H9B9A2"/>
<evidence type="ECO:0000256" key="10">
    <source>
        <dbReference type="SAM" id="Coils"/>
    </source>
</evidence>
<feature type="coiled-coil region" evidence="10">
    <location>
        <begin position="228"/>
        <end position="262"/>
    </location>
</feature>
<evidence type="ECO:0000256" key="1">
    <source>
        <dbReference type="ARBA" id="ARBA00004409"/>
    </source>
</evidence>
<comment type="subcellular location">
    <subcellularLocation>
        <location evidence="1">Golgi apparatus membrane</location>
        <topology evidence="1">Single-pass type IV membrane protein</topology>
    </subcellularLocation>
</comment>
<evidence type="ECO:0000256" key="2">
    <source>
        <dbReference type="ARBA" id="ARBA00006415"/>
    </source>
</evidence>
<keyword evidence="16" id="KW-1185">Reference proteome</keyword>
<feature type="domain" description="Cux N-terminal" evidence="14">
    <location>
        <begin position="6"/>
        <end position="111"/>
    </location>
</feature>
<evidence type="ECO:0000256" key="11">
    <source>
        <dbReference type="SAM" id="MobiDB-lite"/>
    </source>
</evidence>
<dbReference type="GO" id="GO:0000139">
    <property type="term" value="C:Golgi membrane"/>
    <property type="evidence" value="ECO:0007669"/>
    <property type="project" value="UniProtKB-SubCell"/>
</dbReference>
<dbReference type="EMBL" id="CP058611">
    <property type="protein sequence ID" value="QLG75030.1"/>
    <property type="molecule type" value="Genomic_DNA"/>
</dbReference>
<evidence type="ECO:0000256" key="5">
    <source>
        <dbReference type="ARBA" id="ARBA00022692"/>
    </source>
</evidence>
<keyword evidence="6 12" id="KW-1133">Transmembrane helix</keyword>
<dbReference type="Proteomes" id="UP000509704">
    <property type="component" value="Chromosome 8"/>
</dbReference>
<gene>
    <name evidence="15" type="ORF">HG535_0H03570</name>
</gene>
<dbReference type="GeneID" id="59238833"/>
<evidence type="ECO:0000256" key="8">
    <source>
        <dbReference type="ARBA" id="ARBA00023054"/>
    </source>
</evidence>
<dbReference type="InterPro" id="IPR057476">
    <property type="entry name" value="Cux_N"/>
</dbReference>
<feature type="domain" description="CASP C-terminal" evidence="13">
    <location>
        <begin position="408"/>
        <end position="660"/>
    </location>
</feature>
<evidence type="ECO:0000256" key="3">
    <source>
        <dbReference type="ARBA" id="ARBA00018691"/>
    </source>
</evidence>
<name>A0A7H9B9A2_ZYGMR</name>